<dbReference type="AlphaFoldDB" id="A0AAN7YPX8"/>
<sequence>MSEDEKNKLIVQTRSRVVVIPKFVEEDIDDSEDEDYEPSSEDSEDEEQDATTRKRKAKDSDDISNKKRVIDVDAEVVLIESDDETTEQEKNGVDKIWEEMNKETSTTAIMTSTTTAATTTNVTNSPTNNIESPKTTSESKTNETTDTLTLNNDGNNTIINESNTIESKSNETTITESTTPLQTTTTTTTTTSFLNKSNIETEIVEFAGEKIEVKKTTPPPPKPMSSKKGLNNLLSSLSKPKKINTLEKSKLDWDSFKDQDETEKHIIEQQKKDGYLERKNFLDKVNNGTL</sequence>
<dbReference type="EMBL" id="JAVFKY010000006">
    <property type="protein sequence ID" value="KAK5575256.1"/>
    <property type="molecule type" value="Genomic_DNA"/>
</dbReference>
<feature type="region of interest" description="Disordered" evidence="1">
    <location>
        <begin position="210"/>
        <end position="236"/>
    </location>
</feature>
<proteinExistence type="predicted"/>
<dbReference type="PROSITE" id="PS51279">
    <property type="entry name" value="BCNT_C"/>
    <property type="match status" value="1"/>
</dbReference>
<evidence type="ECO:0000259" key="2">
    <source>
        <dbReference type="PROSITE" id="PS51279"/>
    </source>
</evidence>
<keyword evidence="4" id="KW-1185">Reference proteome</keyword>
<feature type="domain" description="BCNT-C" evidence="2">
    <location>
        <begin position="224"/>
        <end position="290"/>
    </location>
</feature>
<dbReference type="Proteomes" id="UP001344447">
    <property type="component" value="Unassembled WGS sequence"/>
</dbReference>
<name>A0AAN7YPX8_9MYCE</name>
<evidence type="ECO:0000313" key="4">
    <source>
        <dbReference type="Proteomes" id="UP001344447"/>
    </source>
</evidence>
<dbReference type="InterPro" id="IPR027124">
    <property type="entry name" value="Swc5/CFDP1/2"/>
</dbReference>
<evidence type="ECO:0000313" key="3">
    <source>
        <dbReference type="EMBL" id="KAK5575256.1"/>
    </source>
</evidence>
<organism evidence="3 4">
    <name type="scientific">Dictyostelium firmibasis</name>
    <dbReference type="NCBI Taxonomy" id="79012"/>
    <lineage>
        <taxon>Eukaryota</taxon>
        <taxon>Amoebozoa</taxon>
        <taxon>Evosea</taxon>
        <taxon>Eumycetozoa</taxon>
        <taxon>Dictyostelia</taxon>
        <taxon>Dictyosteliales</taxon>
        <taxon>Dictyosteliaceae</taxon>
        <taxon>Dictyostelium</taxon>
    </lineage>
</organism>
<dbReference type="PANTHER" id="PTHR48407">
    <property type="entry name" value="CRANIOFACIAL DEVELOPMENT PROTEIN 1"/>
    <property type="match status" value="1"/>
</dbReference>
<protein>
    <recommendedName>
        <fullName evidence="2">BCNT-C domain-containing protein</fullName>
    </recommendedName>
</protein>
<feature type="compositionally biased region" description="Acidic residues" evidence="1">
    <location>
        <begin position="26"/>
        <end position="49"/>
    </location>
</feature>
<accession>A0AAN7YPX8</accession>
<dbReference type="InterPro" id="IPR011421">
    <property type="entry name" value="BCNT-C"/>
</dbReference>
<reference evidence="3 4" key="1">
    <citation type="submission" date="2023-11" db="EMBL/GenBank/DDBJ databases">
        <title>Dfirmibasis_genome.</title>
        <authorList>
            <person name="Edelbroek B."/>
            <person name="Kjellin J."/>
            <person name="Jerlstrom-Hultqvist J."/>
            <person name="Soderbom F."/>
        </authorList>
    </citation>
    <scope>NUCLEOTIDE SEQUENCE [LARGE SCALE GENOMIC DNA]</scope>
    <source>
        <strain evidence="3 4">TNS-C-14</strain>
    </source>
</reference>
<comment type="caution">
    <text evidence="3">The sequence shown here is derived from an EMBL/GenBank/DDBJ whole genome shotgun (WGS) entry which is preliminary data.</text>
</comment>
<feature type="region of interest" description="Disordered" evidence="1">
    <location>
        <begin position="119"/>
        <end position="189"/>
    </location>
</feature>
<dbReference type="PANTHER" id="PTHR48407:SF1">
    <property type="entry name" value="CRANIOFACIAL DEVELOPMENT PROTEIN 1"/>
    <property type="match status" value="1"/>
</dbReference>
<gene>
    <name evidence="3" type="ORF">RB653_010513</name>
</gene>
<feature type="compositionally biased region" description="Low complexity" evidence="1">
    <location>
        <begin position="224"/>
        <end position="236"/>
    </location>
</feature>
<feature type="region of interest" description="Disordered" evidence="1">
    <location>
        <begin position="23"/>
        <end position="68"/>
    </location>
</feature>
<dbReference type="Pfam" id="PF07572">
    <property type="entry name" value="BCNT"/>
    <property type="match status" value="1"/>
</dbReference>
<dbReference type="GO" id="GO:0000812">
    <property type="term" value="C:Swr1 complex"/>
    <property type="evidence" value="ECO:0007669"/>
    <property type="project" value="TreeGrafter"/>
</dbReference>
<feature type="compositionally biased region" description="Basic and acidic residues" evidence="1">
    <location>
        <begin position="58"/>
        <end position="68"/>
    </location>
</feature>
<evidence type="ECO:0000256" key="1">
    <source>
        <dbReference type="SAM" id="MobiDB-lite"/>
    </source>
</evidence>